<feature type="domain" description="Roadblock/LAMTOR2" evidence="1">
    <location>
        <begin position="80"/>
        <end position="169"/>
    </location>
</feature>
<dbReference type="InterPro" id="IPR004942">
    <property type="entry name" value="Roadblock/LAMTOR2_dom"/>
</dbReference>
<reference evidence="3" key="1">
    <citation type="journal article" date="2015" name="Genome Announc.">
        <title>Draft Genome Sequence of Tolypothrix boutellei Strain VB521301.</title>
        <authorList>
            <person name="Chandrababunaidu M.M."/>
            <person name="Singh D."/>
            <person name="Sen D."/>
            <person name="Bhan S."/>
            <person name="Das S."/>
            <person name="Gupta A."/>
            <person name="Adhikary S.P."/>
            <person name="Tripathy S."/>
        </authorList>
    </citation>
    <scope>NUCLEOTIDE SEQUENCE</scope>
    <source>
        <strain evidence="3">VB521301</strain>
    </source>
</reference>
<name>A0A0C1MZ20_9CYAN</name>
<dbReference type="RefSeq" id="WP_038090321.1">
    <property type="nucleotide sequence ID" value="NZ_JHEG04000001.1"/>
</dbReference>
<sequence>MPLGKILNLLLVALERISAKPAKVTDELQTTEELPSTTTVENTEVSGENVSNLLSLTEAAKSPQSEIFEEKNAIAFSRLQDELHNFVSGSAEVEGAIIISPDGVALASVLLPGMNEERTAAMSASMLSLGERFGHELARGAIDLIVVQGERGYGVLVGRAQEAFLLVLASPAAKQGILFLEIKQAFTKIAHLLN</sequence>
<accession>A0A0C1MZ20</accession>
<dbReference type="SUPFAM" id="SSF103196">
    <property type="entry name" value="Roadblock/LC7 domain"/>
    <property type="match status" value="1"/>
</dbReference>
<proteinExistence type="predicted"/>
<comment type="caution">
    <text evidence="3">The sequence shown here is derived from an EMBL/GenBank/DDBJ whole genome shotgun (WGS) entry which is preliminary data.</text>
</comment>
<dbReference type="Pfam" id="PF03259">
    <property type="entry name" value="Robl_LC7"/>
    <property type="match status" value="1"/>
</dbReference>
<dbReference type="AlphaFoldDB" id="A0A0C1MZ20"/>
<evidence type="ECO:0000259" key="1">
    <source>
        <dbReference type="SMART" id="SM00960"/>
    </source>
</evidence>
<reference evidence="2" key="2">
    <citation type="submission" date="2019-11" db="EMBL/GenBank/DDBJ databases">
        <title>Improved Assembly of Tolypothrix boutellei genome.</title>
        <authorList>
            <person name="Sarangi A.N."/>
            <person name="Mukherjee M."/>
            <person name="Ghosh S."/>
            <person name="Singh D."/>
            <person name="Das A."/>
            <person name="Kant S."/>
            <person name="Prusty A."/>
            <person name="Tripathy S."/>
        </authorList>
    </citation>
    <scope>NUCLEOTIDE SEQUENCE</scope>
    <source>
        <strain evidence="2">VB521301</strain>
    </source>
</reference>
<evidence type="ECO:0000313" key="3">
    <source>
        <dbReference type="EMBL" id="KIE07572.1"/>
    </source>
</evidence>
<dbReference type="Proteomes" id="UP000029738">
    <property type="component" value="Unassembled WGS sequence"/>
</dbReference>
<dbReference type="STRING" id="1479485.DA73_0241685"/>
<evidence type="ECO:0000313" key="4">
    <source>
        <dbReference type="Proteomes" id="UP000029738"/>
    </source>
</evidence>
<evidence type="ECO:0000313" key="2">
    <source>
        <dbReference type="EMBL" id="KAF3888946.1"/>
    </source>
</evidence>
<dbReference type="SMART" id="SM00960">
    <property type="entry name" value="Robl_LC7"/>
    <property type="match status" value="1"/>
</dbReference>
<keyword evidence="4" id="KW-1185">Reference proteome</keyword>
<gene>
    <name evidence="3" type="ORF">DA73_0241685</name>
    <name evidence="2" type="ORF">DA73_0400028260</name>
</gene>
<protein>
    <recommendedName>
        <fullName evidence="1">Roadblock/LAMTOR2 domain-containing protein</fullName>
    </recommendedName>
</protein>
<dbReference type="OrthoDB" id="513103at2"/>
<dbReference type="EMBL" id="JHEG04000001">
    <property type="protein sequence ID" value="KAF3888946.1"/>
    <property type="molecule type" value="Genomic_DNA"/>
</dbReference>
<organism evidence="3">
    <name type="scientific">Tolypothrix bouteillei VB521301</name>
    <dbReference type="NCBI Taxonomy" id="1479485"/>
    <lineage>
        <taxon>Bacteria</taxon>
        <taxon>Bacillati</taxon>
        <taxon>Cyanobacteriota</taxon>
        <taxon>Cyanophyceae</taxon>
        <taxon>Nostocales</taxon>
        <taxon>Tolypothrichaceae</taxon>
        <taxon>Tolypothrix</taxon>
    </lineage>
</organism>
<dbReference type="EMBL" id="JHEG02000059">
    <property type="protein sequence ID" value="KIE07572.1"/>
    <property type="molecule type" value="Genomic_DNA"/>
</dbReference>
<dbReference type="Gene3D" id="3.30.450.30">
    <property type="entry name" value="Dynein light chain 2a, cytoplasmic"/>
    <property type="match status" value="1"/>
</dbReference>